<dbReference type="Proteomes" id="UP000218810">
    <property type="component" value="Unassembled WGS sequence"/>
</dbReference>
<accession>A0A2A2WUE3</accession>
<evidence type="ECO:0000313" key="1">
    <source>
        <dbReference type="EMBL" id="PAY24839.1"/>
    </source>
</evidence>
<proteinExistence type="predicted"/>
<dbReference type="RefSeq" id="WP_095716944.1">
    <property type="nucleotide sequence ID" value="NZ_NTGA01000002.1"/>
</dbReference>
<dbReference type="OrthoDB" id="4772879at2"/>
<keyword evidence="2" id="KW-1185">Reference proteome</keyword>
<dbReference type="AlphaFoldDB" id="A0A2A2WUE3"/>
<evidence type="ECO:0000313" key="2">
    <source>
        <dbReference type="Proteomes" id="UP000218810"/>
    </source>
</evidence>
<organism evidence="1 2">
    <name type="scientific">Dietzia natronolimnaea</name>
    <dbReference type="NCBI Taxonomy" id="161920"/>
    <lineage>
        <taxon>Bacteria</taxon>
        <taxon>Bacillati</taxon>
        <taxon>Actinomycetota</taxon>
        <taxon>Actinomycetes</taxon>
        <taxon>Mycobacteriales</taxon>
        <taxon>Dietziaceae</taxon>
        <taxon>Dietzia</taxon>
    </lineage>
</organism>
<dbReference type="EMBL" id="NTGA01000002">
    <property type="protein sequence ID" value="PAY24839.1"/>
    <property type="molecule type" value="Genomic_DNA"/>
</dbReference>
<comment type="caution">
    <text evidence="1">The sequence shown here is derived from an EMBL/GenBank/DDBJ whole genome shotgun (WGS) entry which is preliminary data.</text>
</comment>
<sequence>MSRPLTRGAALSPAWPLPLFLLRTAWGDQPFDALTGYVSGLAGSHLVEVTGDPVRMLDGVSPASGPTALLPGLITSLRRSGRTYPAPESLALLTAAPGDSSSLPAVPAVRADVAAAGWGVLVRDPATREAVCLTCVHPHADVLRWRARGVADCPVPPQPDGPSGALFALGQAVLEAAESIERTTTRVGQVGGPDPDSPVTRLPSGLPSRVIELVDRIDRVEAIISVALAHPDLGVDPATREPVLRRLVAVKDAARRSAVAAAGIAAAGGAAKGDAPLRGP</sequence>
<name>A0A2A2WUE3_9ACTN</name>
<reference evidence="2" key="1">
    <citation type="submission" date="2017-09" db="EMBL/GenBank/DDBJ databases">
        <authorList>
            <person name="Zhang Y."/>
            <person name="Huang X."/>
            <person name="Liu J."/>
            <person name="Lu L."/>
            <person name="Peng K."/>
        </authorList>
    </citation>
    <scope>NUCLEOTIDE SEQUENCE [LARGE SCALE GENOMIC DNA]</scope>
    <source>
        <strain evidence="2">S-XJ-1</strain>
    </source>
</reference>
<gene>
    <name evidence="1" type="ORF">CEY15_01300</name>
</gene>
<protein>
    <submittedName>
        <fullName evidence="1">Uncharacterized protein</fullName>
    </submittedName>
</protein>